<name>A0ABR0V7J7_REHGL</name>
<evidence type="ECO:0000256" key="3">
    <source>
        <dbReference type="RuleBase" id="RU003718"/>
    </source>
</evidence>
<gene>
    <name evidence="4" type="ORF">DH2020_035951</name>
</gene>
<reference evidence="4 5" key="1">
    <citation type="journal article" date="2021" name="Comput. Struct. Biotechnol. J.">
        <title>De novo genome assembly of the potent medicinal plant Rehmannia glutinosa using nanopore technology.</title>
        <authorList>
            <person name="Ma L."/>
            <person name="Dong C."/>
            <person name="Song C."/>
            <person name="Wang X."/>
            <person name="Zheng X."/>
            <person name="Niu Y."/>
            <person name="Chen S."/>
            <person name="Feng W."/>
        </authorList>
    </citation>
    <scope>NUCLEOTIDE SEQUENCE [LARGE SCALE GENOMIC DNA]</scope>
    <source>
        <strain evidence="4">DH-2019</strain>
    </source>
</reference>
<dbReference type="PROSITE" id="PS00375">
    <property type="entry name" value="UDPGT"/>
    <property type="match status" value="1"/>
</dbReference>
<accession>A0ABR0V7J7</accession>
<organism evidence="4 5">
    <name type="scientific">Rehmannia glutinosa</name>
    <name type="common">Chinese foxglove</name>
    <dbReference type="NCBI Taxonomy" id="99300"/>
    <lineage>
        <taxon>Eukaryota</taxon>
        <taxon>Viridiplantae</taxon>
        <taxon>Streptophyta</taxon>
        <taxon>Embryophyta</taxon>
        <taxon>Tracheophyta</taxon>
        <taxon>Spermatophyta</taxon>
        <taxon>Magnoliopsida</taxon>
        <taxon>eudicotyledons</taxon>
        <taxon>Gunneridae</taxon>
        <taxon>Pentapetalae</taxon>
        <taxon>asterids</taxon>
        <taxon>lamiids</taxon>
        <taxon>Lamiales</taxon>
        <taxon>Orobanchaceae</taxon>
        <taxon>Rehmannieae</taxon>
        <taxon>Rehmannia</taxon>
    </lineage>
</organism>
<dbReference type="InterPro" id="IPR035595">
    <property type="entry name" value="UDP_glycos_trans_CS"/>
</dbReference>
<dbReference type="PANTHER" id="PTHR48044:SF82">
    <property type="entry name" value="GLYCOSYLTRANSFERASE"/>
    <property type="match status" value="1"/>
</dbReference>
<sequence>MHTTKNLPPNLIPALIQAFQMSSSSFSEILNDLKPDLLIYDFFQPWAPKLALSQGVPSVYFATSGATPFSFFYHLYKYGTNFPFPYPEIYLPDHEKVDVRAPVEMVIKDAEDDDFAFGNFKLSSEIVLIKSLLGGADFEGKYIDYLSVLCQKKVVPTGPLVLDNSGDEKDEDEYYYYSEISPWLSAKEQFSTVFICFGSEHFLSGEQILEIAKGLELCEVNFLWAIRLDENVFLPEGFSDRVKKRGLVLQGWVPQAKILAHPSVGGFVSHCGWSSVMESLYFGVPVIAMPIKFDQPINARLVAEAGCGVEVGRDENGRFIGEEVAKAIEKVVMEKSGEDMRFRAKSLSEKMKEEEEQAVDEVADQLLRLCKTNKS</sequence>
<evidence type="ECO:0000313" key="4">
    <source>
        <dbReference type="EMBL" id="KAK6130306.1"/>
    </source>
</evidence>
<evidence type="ECO:0000256" key="1">
    <source>
        <dbReference type="ARBA" id="ARBA00009995"/>
    </source>
</evidence>
<evidence type="ECO:0008006" key="6">
    <source>
        <dbReference type="Google" id="ProtNLM"/>
    </source>
</evidence>
<comment type="similarity">
    <text evidence="1 3">Belongs to the UDP-glycosyltransferase family.</text>
</comment>
<proteinExistence type="inferred from homology"/>
<dbReference type="InterPro" id="IPR002213">
    <property type="entry name" value="UDP_glucos_trans"/>
</dbReference>
<dbReference type="PANTHER" id="PTHR48044">
    <property type="entry name" value="GLYCOSYLTRANSFERASE"/>
    <property type="match status" value="1"/>
</dbReference>
<dbReference type="Pfam" id="PF00201">
    <property type="entry name" value="UDPGT"/>
    <property type="match status" value="1"/>
</dbReference>
<dbReference type="SUPFAM" id="SSF53756">
    <property type="entry name" value="UDP-Glycosyltransferase/glycogen phosphorylase"/>
    <property type="match status" value="1"/>
</dbReference>
<protein>
    <recommendedName>
        <fullName evidence="6">Glycosyltransferase</fullName>
    </recommendedName>
</protein>
<keyword evidence="2 3" id="KW-0808">Transferase</keyword>
<dbReference type="CDD" id="cd03784">
    <property type="entry name" value="GT1_Gtf-like"/>
    <property type="match status" value="1"/>
</dbReference>
<dbReference type="EMBL" id="JABTTQ020001586">
    <property type="protein sequence ID" value="KAK6130306.1"/>
    <property type="molecule type" value="Genomic_DNA"/>
</dbReference>
<dbReference type="Gene3D" id="3.40.50.2000">
    <property type="entry name" value="Glycogen Phosphorylase B"/>
    <property type="match status" value="2"/>
</dbReference>
<evidence type="ECO:0000256" key="2">
    <source>
        <dbReference type="ARBA" id="ARBA00022679"/>
    </source>
</evidence>
<dbReference type="Proteomes" id="UP001318860">
    <property type="component" value="Unassembled WGS sequence"/>
</dbReference>
<keyword evidence="5" id="KW-1185">Reference proteome</keyword>
<keyword evidence="3" id="KW-0328">Glycosyltransferase</keyword>
<comment type="caution">
    <text evidence="4">The sequence shown here is derived from an EMBL/GenBank/DDBJ whole genome shotgun (WGS) entry which is preliminary data.</text>
</comment>
<evidence type="ECO:0000313" key="5">
    <source>
        <dbReference type="Proteomes" id="UP001318860"/>
    </source>
</evidence>